<feature type="transmembrane region" description="Helical" evidence="7">
    <location>
        <begin position="118"/>
        <end position="142"/>
    </location>
</feature>
<feature type="compositionally biased region" description="Polar residues" evidence="6">
    <location>
        <begin position="1"/>
        <end position="34"/>
    </location>
</feature>
<evidence type="ECO:0000256" key="3">
    <source>
        <dbReference type="ARBA" id="ARBA00022692"/>
    </source>
</evidence>
<reference evidence="9" key="1">
    <citation type="submission" date="2025-08" db="UniProtKB">
        <authorList>
            <consortium name="RefSeq"/>
        </authorList>
    </citation>
    <scope>IDENTIFICATION</scope>
</reference>
<evidence type="ECO:0000313" key="8">
    <source>
        <dbReference type="Proteomes" id="UP000515126"/>
    </source>
</evidence>
<protein>
    <submittedName>
        <fullName evidence="9">Membrane-spanning 4-domains subfamily A member 6C isoform X1</fullName>
    </submittedName>
</protein>
<dbReference type="GO" id="GO:0005886">
    <property type="term" value="C:plasma membrane"/>
    <property type="evidence" value="ECO:0007669"/>
    <property type="project" value="TreeGrafter"/>
</dbReference>
<feature type="transmembrane region" description="Helical" evidence="7">
    <location>
        <begin position="47"/>
        <end position="67"/>
    </location>
</feature>
<evidence type="ECO:0000256" key="7">
    <source>
        <dbReference type="SAM" id="Phobius"/>
    </source>
</evidence>
<keyword evidence="3 7" id="KW-0812">Transmembrane</keyword>
<evidence type="ECO:0000313" key="9">
    <source>
        <dbReference type="RefSeq" id="XP_029328181.1"/>
    </source>
</evidence>
<gene>
    <name evidence="9" type="primary">LOC110285836</name>
</gene>
<dbReference type="PANTHER" id="PTHR23320">
    <property type="entry name" value="MEMBRANE-SPANNING 4-DOMAINS SUBFAMILY A MS4A -RELATED"/>
    <property type="match status" value="1"/>
</dbReference>
<accession>A0A6P7QR83</accession>
<proteinExistence type="inferred from homology"/>
<dbReference type="InterPro" id="IPR030417">
    <property type="entry name" value="MS4A"/>
</dbReference>
<comment type="subcellular location">
    <subcellularLocation>
        <location evidence="1">Membrane</location>
        <topology evidence="1">Multi-pass membrane protein</topology>
    </subcellularLocation>
</comment>
<dbReference type="Proteomes" id="UP000515126">
    <property type="component" value="Chromosome 19"/>
</dbReference>
<organism evidence="8 9">
    <name type="scientific">Mus caroli</name>
    <name type="common">Ryukyu mouse</name>
    <name type="synonym">Ricefield mouse</name>
    <dbReference type="NCBI Taxonomy" id="10089"/>
    <lineage>
        <taxon>Eukaryota</taxon>
        <taxon>Metazoa</taxon>
        <taxon>Chordata</taxon>
        <taxon>Craniata</taxon>
        <taxon>Vertebrata</taxon>
        <taxon>Euteleostomi</taxon>
        <taxon>Mammalia</taxon>
        <taxon>Eutheria</taxon>
        <taxon>Euarchontoglires</taxon>
        <taxon>Glires</taxon>
        <taxon>Rodentia</taxon>
        <taxon>Myomorpha</taxon>
        <taxon>Muroidea</taxon>
        <taxon>Muridae</taxon>
        <taxon>Murinae</taxon>
        <taxon>Mus</taxon>
        <taxon>Mus</taxon>
    </lineage>
</organism>
<name>A0A6P7QR83_MUSCR</name>
<dbReference type="GO" id="GO:0005802">
    <property type="term" value="C:trans-Golgi network"/>
    <property type="evidence" value="ECO:0007669"/>
    <property type="project" value="TreeGrafter"/>
</dbReference>
<feature type="transmembrane region" description="Helical" evidence="7">
    <location>
        <begin position="180"/>
        <end position="207"/>
    </location>
</feature>
<evidence type="ECO:0000256" key="1">
    <source>
        <dbReference type="ARBA" id="ARBA00004141"/>
    </source>
</evidence>
<dbReference type="RefSeq" id="XP_029328181.1">
    <property type="nucleotide sequence ID" value="XM_029472321.1"/>
</dbReference>
<dbReference type="GeneID" id="110285836"/>
<evidence type="ECO:0000256" key="6">
    <source>
        <dbReference type="SAM" id="MobiDB-lite"/>
    </source>
</evidence>
<dbReference type="PANTHER" id="PTHR23320:SF150">
    <property type="entry name" value="MEMBRANE-SPANNING 4-DOMAINS SUBFAMILY A MEMBER 6B-RELATED"/>
    <property type="match status" value="1"/>
</dbReference>
<sequence>MIPQVVTNETITTISPNGINFPQTEESQPTQQRQDSLKKHLKTEIKVIVAIQIMCAVTVLALGIILASVPPVPYFNSVFSVLLKSGYPFIGALFFIASGILSIITERKSTKPLVDASLTLNILSVSFAFVGIIIISVSLAGLHPASEQCKQSKNLSLIEYDYYQPFYNSDRSECAVTMSVLAGALSVMLIISVLELGLALLSAMLWLREGVLTSLRM</sequence>
<dbReference type="GO" id="GO:0007166">
    <property type="term" value="P:cell surface receptor signaling pathway"/>
    <property type="evidence" value="ECO:0007669"/>
    <property type="project" value="TreeGrafter"/>
</dbReference>
<evidence type="ECO:0000256" key="5">
    <source>
        <dbReference type="ARBA" id="ARBA00023136"/>
    </source>
</evidence>
<evidence type="ECO:0000256" key="4">
    <source>
        <dbReference type="ARBA" id="ARBA00022989"/>
    </source>
</evidence>
<dbReference type="InterPro" id="IPR007237">
    <property type="entry name" value="CD20-like"/>
</dbReference>
<keyword evidence="5 7" id="KW-0472">Membrane</keyword>
<keyword evidence="8" id="KW-1185">Reference proteome</keyword>
<dbReference type="Pfam" id="PF04103">
    <property type="entry name" value="CD20"/>
    <property type="match status" value="1"/>
</dbReference>
<keyword evidence="4 7" id="KW-1133">Transmembrane helix</keyword>
<comment type="similarity">
    <text evidence="2">Belongs to the MS4A family.</text>
</comment>
<dbReference type="AlphaFoldDB" id="A0A6P7QR83"/>
<feature type="region of interest" description="Disordered" evidence="6">
    <location>
        <begin position="1"/>
        <end position="35"/>
    </location>
</feature>
<feature type="transmembrane region" description="Helical" evidence="7">
    <location>
        <begin position="87"/>
        <end position="106"/>
    </location>
</feature>
<evidence type="ECO:0000256" key="2">
    <source>
        <dbReference type="ARBA" id="ARBA00009565"/>
    </source>
</evidence>